<accession>A0A1Q9ENF6</accession>
<proteinExistence type="predicted"/>
<gene>
    <name evidence="1" type="ORF">AK812_SmicGene7480</name>
</gene>
<protein>
    <submittedName>
        <fullName evidence="1">Uncharacterized protein</fullName>
    </submittedName>
</protein>
<dbReference type="OrthoDB" id="428355at2759"/>
<dbReference type="AlphaFoldDB" id="A0A1Q9ENF6"/>
<reference evidence="1 2" key="1">
    <citation type="submission" date="2016-02" db="EMBL/GenBank/DDBJ databases">
        <title>Genome analysis of coral dinoflagellate symbionts highlights evolutionary adaptations to a symbiotic lifestyle.</title>
        <authorList>
            <person name="Aranda M."/>
            <person name="Li Y."/>
            <person name="Liew Y.J."/>
            <person name="Baumgarten S."/>
            <person name="Simakov O."/>
            <person name="Wilson M."/>
            <person name="Piel J."/>
            <person name="Ashoor H."/>
            <person name="Bougouffa S."/>
            <person name="Bajic V.B."/>
            <person name="Ryu T."/>
            <person name="Ravasi T."/>
            <person name="Bayer T."/>
            <person name="Micklem G."/>
            <person name="Kim H."/>
            <person name="Bhak J."/>
            <person name="Lajeunesse T.C."/>
            <person name="Voolstra C.R."/>
        </authorList>
    </citation>
    <scope>NUCLEOTIDE SEQUENCE [LARGE SCALE GENOMIC DNA]</scope>
    <source>
        <strain evidence="1 2">CCMP2467</strain>
    </source>
</reference>
<evidence type="ECO:0000313" key="2">
    <source>
        <dbReference type="Proteomes" id="UP000186817"/>
    </source>
</evidence>
<evidence type="ECO:0000313" key="1">
    <source>
        <dbReference type="EMBL" id="OLQ08975.1"/>
    </source>
</evidence>
<organism evidence="1 2">
    <name type="scientific">Symbiodinium microadriaticum</name>
    <name type="common">Dinoflagellate</name>
    <name type="synonym">Zooxanthella microadriatica</name>
    <dbReference type="NCBI Taxonomy" id="2951"/>
    <lineage>
        <taxon>Eukaryota</taxon>
        <taxon>Sar</taxon>
        <taxon>Alveolata</taxon>
        <taxon>Dinophyceae</taxon>
        <taxon>Suessiales</taxon>
        <taxon>Symbiodiniaceae</taxon>
        <taxon>Symbiodinium</taxon>
    </lineage>
</organism>
<dbReference type="EMBL" id="LSRX01000106">
    <property type="protein sequence ID" value="OLQ08975.1"/>
    <property type="molecule type" value="Genomic_DNA"/>
</dbReference>
<dbReference type="Proteomes" id="UP000186817">
    <property type="component" value="Unassembled WGS sequence"/>
</dbReference>
<keyword evidence="2" id="KW-1185">Reference proteome</keyword>
<sequence length="129" mass="14103">MSLYRRAMSEKQELYSDSTPRLSRLVAYVCATPRGSTPEGLLRLRQAAVLLGATTSHWPDRCAITDAPVSRAGLVEFSSLDPLAFRLIGCAASSREEALAELTDVLRSLQGRAQPEQAERLSALADELR</sequence>
<name>A0A1Q9ENF6_SYMMI</name>
<comment type="caution">
    <text evidence="1">The sequence shown here is derived from an EMBL/GenBank/DDBJ whole genome shotgun (WGS) entry which is preliminary data.</text>
</comment>